<dbReference type="PANTHER" id="PTHR13148">
    <property type="entry name" value="PER1-RELATED"/>
    <property type="match status" value="1"/>
</dbReference>
<sequence length="351" mass="40021">MRLAWLRGQTTWLVGAVVCIIVSLAVVEVGGSSGDRLPAFRTCCQTCETDVCQSGDPAQATLPMSLRLFFWTCPQNCQYECMQRITDLARKAAEDGKPHVIHQYFGKWPFSRFLGIQEPASVVFSVLNGYAHWSHWQAIQDKVPPAYFMKPWYLAYVVISVNTWVWSTVFHIRDFGWTEKMDYFSAGFSVLFMLLMALVRIFRLQPGSSSSSGIGDGKNTVVAGRPSPVLKPLIALHLVAFIAHITYLSLWRFDYAYNMMANVVVGICANIAWTIWSYCNRRTHPLAWRPTICVMLISAAMSLELFDFPPWAGILDAHSLWHASTVPIIYLFYNFLIRDAQWDYKMTRLKL</sequence>
<protein>
    <recommendedName>
        <fullName evidence="7">Post-GPI attachment to proteins factor 3</fullName>
    </recommendedName>
</protein>
<gene>
    <name evidence="8" type="ORF">H4R34_001265</name>
</gene>
<keyword evidence="6 7" id="KW-0472">Membrane</keyword>
<dbReference type="Pfam" id="PF04080">
    <property type="entry name" value="Per1"/>
    <property type="match status" value="1"/>
</dbReference>
<evidence type="ECO:0000256" key="1">
    <source>
        <dbReference type="ARBA" id="ARBA00004127"/>
    </source>
</evidence>
<proteinExistence type="inferred from homology"/>
<name>A0A9W8B6J4_9FUNG</name>
<keyword evidence="5 7" id="KW-1133">Transmembrane helix</keyword>
<dbReference type="AlphaFoldDB" id="A0A9W8B6J4"/>
<evidence type="ECO:0000256" key="6">
    <source>
        <dbReference type="ARBA" id="ARBA00023136"/>
    </source>
</evidence>
<feature type="transmembrane region" description="Helical" evidence="7">
    <location>
        <begin position="286"/>
        <end position="306"/>
    </location>
</feature>
<evidence type="ECO:0000256" key="7">
    <source>
        <dbReference type="RuleBase" id="RU365066"/>
    </source>
</evidence>
<evidence type="ECO:0000256" key="5">
    <source>
        <dbReference type="ARBA" id="ARBA00022989"/>
    </source>
</evidence>
<keyword evidence="4" id="KW-0732">Signal</keyword>
<keyword evidence="2 7" id="KW-0337">GPI-anchor biosynthesis</keyword>
<keyword evidence="3 7" id="KW-0812">Transmembrane</keyword>
<evidence type="ECO:0000313" key="9">
    <source>
        <dbReference type="Proteomes" id="UP001151582"/>
    </source>
</evidence>
<evidence type="ECO:0000256" key="4">
    <source>
        <dbReference type="ARBA" id="ARBA00022729"/>
    </source>
</evidence>
<dbReference type="EMBL" id="JANBQB010000054">
    <property type="protein sequence ID" value="KAJ1983468.1"/>
    <property type="molecule type" value="Genomic_DNA"/>
</dbReference>
<comment type="caution">
    <text evidence="7">Lacks conserved residue(s) required for the propagation of feature annotation.</text>
</comment>
<evidence type="ECO:0000313" key="8">
    <source>
        <dbReference type="EMBL" id="KAJ1983468.1"/>
    </source>
</evidence>
<evidence type="ECO:0000256" key="2">
    <source>
        <dbReference type="ARBA" id="ARBA00022502"/>
    </source>
</evidence>
<reference evidence="8" key="1">
    <citation type="submission" date="2022-07" db="EMBL/GenBank/DDBJ databases">
        <title>Phylogenomic reconstructions and comparative analyses of Kickxellomycotina fungi.</title>
        <authorList>
            <person name="Reynolds N.K."/>
            <person name="Stajich J.E."/>
            <person name="Barry K."/>
            <person name="Grigoriev I.V."/>
            <person name="Crous P."/>
            <person name="Smith M.E."/>
        </authorList>
    </citation>
    <scope>NUCLEOTIDE SEQUENCE</scope>
    <source>
        <strain evidence="8">RSA 567</strain>
    </source>
</reference>
<dbReference type="GO" id="GO:0016788">
    <property type="term" value="F:hydrolase activity, acting on ester bonds"/>
    <property type="evidence" value="ECO:0007669"/>
    <property type="project" value="TreeGrafter"/>
</dbReference>
<feature type="transmembrane region" description="Helical" evidence="7">
    <location>
        <begin position="152"/>
        <end position="172"/>
    </location>
</feature>
<feature type="transmembrane region" description="Helical" evidence="7">
    <location>
        <begin position="259"/>
        <end position="279"/>
    </location>
</feature>
<feature type="transmembrane region" description="Helical" evidence="7">
    <location>
        <begin position="184"/>
        <end position="202"/>
    </location>
</feature>
<dbReference type="GO" id="GO:0006506">
    <property type="term" value="P:GPI anchor biosynthetic process"/>
    <property type="evidence" value="ECO:0007669"/>
    <property type="project" value="UniProtKB-KW"/>
</dbReference>
<organism evidence="8 9">
    <name type="scientific">Dimargaris verticillata</name>
    <dbReference type="NCBI Taxonomy" id="2761393"/>
    <lineage>
        <taxon>Eukaryota</taxon>
        <taxon>Fungi</taxon>
        <taxon>Fungi incertae sedis</taxon>
        <taxon>Zoopagomycota</taxon>
        <taxon>Kickxellomycotina</taxon>
        <taxon>Dimargaritomycetes</taxon>
        <taxon>Dimargaritales</taxon>
        <taxon>Dimargaritaceae</taxon>
        <taxon>Dimargaris</taxon>
    </lineage>
</organism>
<evidence type="ECO:0000256" key="3">
    <source>
        <dbReference type="ARBA" id="ARBA00022692"/>
    </source>
</evidence>
<dbReference type="GO" id="GO:0005789">
    <property type="term" value="C:endoplasmic reticulum membrane"/>
    <property type="evidence" value="ECO:0007669"/>
    <property type="project" value="UniProtKB-SubCell"/>
</dbReference>
<accession>A0A9W8B6J4</accession>
<feature type="transmembrane region" description="Helical" evidence="7">
    <location>
        <begin position="12"/>
        <end position="31"/>
    </location>
</feature>
<dbReference type="Proteomes" id="UP001151582">
    <property type="component" value="Unassembled WGS sequence"/>
</dbReference>
<comment type="subcellular location">
    <subcellularLocation>
        <location evidence="1">Endomembrane system</location>
        <topology evidence="1">Multi-pass membrane protein</topology>
    </subcellularLocation>
    <subcellularLocation>
        <location evidence="7">Endoplasmic reticulum membrane</location>
        <topology evidence="7">Multi-pass membrane protein</topology>
    </subcellularLocation>
</comment>
<feature type="transmembrane region" description="Helical" evidence="7">
    <location>
        <begin position="318"/>
        <end position="336"/>
    </location>
</feature>
<keyword evidence="7" id="KW-0256">Endoplasmic reticulum</keyword>
<dbReference type="PANTHER" id="PTHR13148:SF0">
    <property type="entry name" value="POST-GPI ATTACHMENT TO PROTEINS FACTOR 3"/>
    <property type="match status" value="1"/>
</dbReference>
<keyword evidence="9" id="KW-1185">Reference proteome</keyword>
<comment type="caution">
    <text evidence="8">The sequence shown here is derived from an EMBL/GenBank/DDBJ whole genome shotgun (WGS) entry which is preliminary data.</text>
</comment>
<dbReference type="OrthoDB" id="419770at2759"/>
<comment type="similarity">
    <text evidence="7">Belongs to the PGAP3 family.</text>
</comment>
<dbReference type="InterPro" id="IPR007217">
    <property type="entry name" value="Per1-like"/>
</dbReference>
<comment type="function">
    <text evidence="7">Involved in the lipid remodeling steps of GPI-anchor maturation.</text>
</comment>